<dbReference type="Proteomes" id="UP001163846">
    <property type="component" value="Unassembled WGS sequence"/>
</dbReference>
<name>A0AA38P1Z0_9AGAR</name>
<proteinExistence type="predicted"/>
<accession>A0AA38P1Z0</accession>
<gene>
    <name evidence="1" type="ORF">F5878DRAFT_343931</name>
</gene>
<dbReference type="EMBL" id="MU806492">
    <property type="protein sequence ID" value="KAJ3834731.1"/>
    <property type="molecule type" value="Genomic_DNA"/>
</dbReference>
<sequence>MRRCLPLPNELLHTITEYVAYAPNLPESWFTSFESLSKSASPNLLALSVVDWRLRRICLPFLFANITLKNDEHAKQLENNLALCSRFTDTLVIGRLPALTEIGETIISRLLPQMERLVNVELPECEDRTNLLKALLAHPTVALVLVDQTPSMAMCNHDLSKVTLDLTTSAMAFSLICHKYLDWGMRIKRVILDRPVGNQLEFQKVPGLKSIEVSMHFVPISILSSCLSPFLSTHPTLNELRLFYLHRPFFTHDAPPFLSPLIKDYQRQGLHDCFMITELRLSRIKSAGQSSQEWHVMELALDVKSSLTEKLPLVASSFPKLEVLHLNLQYDKGMYDINDLSSALGCFSSLSIVYPQNFRGRLTFKPSIARLMLSIQRDSTLDEMEARARTELFTFASCLVKQVRTLDSVYIDEQGIELDNFTHPTGEWFLEGWLNVINSNRELGGSLMDKLV</sequence>
<comment type="caution">
    <text evidence="1">The sequence shown here is derived from an EMBL/GenBank/DDBJ whole genome shotgun (WGS) entry which is preliminary data.</text>
</comment>
<organism evidence="1 2">
    <name type="scientific">Lentinula raphanica</name>
    <dbReference type="NCBI Taxonomy" id="153919"/>
    <lineage>
        <taxon>Eukaryota</taxon>
        <taxon>Fungi</taxon>
        <taxon>Dikarya</taxon>
        <taxon>Basidiomycota</taxon>
        <taxon>Agaricomycotina</taxon>
        <taxon>Agaricomycetes</taxon>
        <taxon>Agaricomycetidae</taxon>
        <taxon>Agaricales</taxon>
        <taxon>Marasmiineae</taxon>
        <taxon>Omphalotaceae</taxon>
        <taxon>Lentinula</taxon>
    </lineage>
</organism>
<protein>
    <submittedName>
        <fullName evidence="1">Uncharacterized protein</fullName>
    </submittedName>
</protein>
<reference evidence="1" key="1">
    <citation type="submission" date="2022-08" db="EMBL/GenBank/DDBJ databases">
        <authorList>
            <consortium name="DOE Joint Genome Institute"/>
            <person name="Min B."/>
            <person name="Riley R."/>
            <person name="Sierra-Patev S."/>
            <person name="Naranjo-Ortiz M."/>
            <person name="Looney B."/>
            <person name="Konkel Z."/>
            <person name="Slot J.C."/>
            <person name="Sakamoto Y."/>
            <person name="Steenwyk J.L."/>
            <person name="Rokas A."/>
            <person name="Carro J."/>
            <person name="Camarero S."/>
            <person name="Ferreira P."/>
            <person name="Molpeceres G."/>
            <person name="Ruiz-Duenas F.J."/>
            <person name="Serrano A."/>
            <person name="Henrissat B."/>
            <person name="Drula E."/>
            <person name="Hughes K.W."/>
            <person name="Mata J.L."/>
            <person name="Ishikawa N.K."/>
            <person name="Vargas-Isla R."/>
            <person name="Ushijima S."/>
            <person name="Smith C.A."/>
            <person name="Ahrendt S."/>
            <person name="Andreopoulos W."/>
            <person name="He G."/>
            <person name="Labutti K."/>
            <person name="Lipzen A."/>
            <person name="Ng V."/>
            <person name="Sandor L."/>
            <person name="Barry K."/>
            <person name="Martinez A.T."/>
            <person name="Xiao Y."/>
            <person name="Gibbons J.G."/>
            <person name="Terashima K."/>
            <person name="Hibbett D.S."/>
            <person name="Grigoriev I.V."/>
        </authorList>
    </citation>
    <scope>NUCLEOTIDE SEQUENCE</scope>
    <source>
        <strain evidence="1">TFB9207</strain>
    </source>
</reference>
<dbReference type="AlphaFoldDB" id="A0AA38P1Z0"/>
<evidence type="ECO:0000313" key="1">
    <source>
        <dbReference type="EMBL" id="KAJ3834731.1"/>
    </source>
</evidence>
<keyword evidence="2" id="KW-1185">Reference proteome</keyword>
<evidence type="ECO:0000313" key="2">
    <source>
        <dbReference type="Proteomes" id="UP001163846"/>
    </source>
</evidence>